<reference evidence="1 2" key="1">
    <citation type="journal article" date="2023" name="Plants (Basel)">
        <title>Bridging the Gap: Combining Genomics and Transcriptomics Approaches to Understand Stylosanthes scabra, an Orphan Legume from the Brazilian Caatinga.</title>
        <authorList>
            <person name="Ferreira-Neto J.R.C."/>
            <person name="da Silva M.D."/>
            <person name="Binneck E."/>
            <person name="de Melo N.F."/>
            <person name="da Silva R.H."/>
            <person name="de Melo A.L.T.M."/>
            <person name="Pandolfi V."/>
            <person name="Bustamante F.O."/>
            <person name="Brasileiro-Vidal A.C."/>
            <person name="Benko-Iseppon A.M."/>
        </authorList>
    </citation>
    <scope>NUCLEOTIDE SEQUENCE [LARGE SCALE GENOMIC DNA]</scope>
    <source>
        <tissue evidence="1">Leaves</tissue>
    </source>
</reference>
<sequence length="78" mass="8712">FISRINCVDTLSSTGSDLSWLVEAWGVTLYTEEGEGDWQRTMTGRNKRKLATVTGGGSRLLTGESSRLDWRSGSWRDL</sequence>
<gene>
    <name evidence="1" type="ORF">PIB30_030612</name>
</gene>
<feature type="non-terminal residue" evidence="1">
    <location>
        <position position="1"/>
    </location>
</feature>
<evidence type="ECO:0000313" key="1">
    <source>
        <dbReference type="EMBL" id="MED6182656.1"/>
    </source>
</evidence>
<protein>
    <submittedName>
        <fullName evidence="1">Uncharacterized protein</fullName>
    </submittedName>
</protein>
<dbReference type="Proteomes" id="UP001341840">
    <property type="component" value="Unassembled WGS sequence"/>
</dbReference>
<keyword evidence="2" id="KW-1185">Reference proteome</keyword>
<comment type="caution">
    <text evidence="1">The sequence shown here is derived from an EMBL/GenBank/DDBJ whole genome shotgun (WGS) entry which is preliminary data.</text>
</comment>
<organism evidence="1 2">
    <name type="scientific">Stylosanthes scabra</name>
    <dbReference type="NCBI Taxonomy" id="79078"/>
    <lineage>
        <taxon>Eukaryota</taxon>
        <taxon>Viridiplantae</taxon>
        <taxon>Streptophyta</taxon>
        <taxon>Embryophyta</taxon>
        <taxon>Tracheophyta</taxon>
        <taxon>Spermatophyta</taxon>
        <taxon>Magnoliopsida</taxon>
        <taxon>eudicotyledons</taxon>
        <taxon>Gunneridae</taxon>
        <taxon>Pentapetalae</taxon>
        <taxon>rosids</taxon>
        <taxon>fabids</taxon>
        <taxon>Fabales</taxon>
        <taxon>Fabaceae</taxon>
        <taxon>Papilionoideae</taxon>
        <taxon>50 kb inversion clade</taxon>
        <taxon>dalbergioids sensu lato</taxon>
        <taxon>Dalbergieae</taxon>
        <taxon>Pterocarpus clade</taxon>
        <taxon>Stylosanthes</taxon>
    </lineage>
</organism>
<dbReference type="EMBL" id="JASCZI010181371">
    <property type="protein sequence ID" value="MED6182656.1"/>
    <property type="molecule type" value="Genomic_DNA"/>
</dbReference>
<accession>A0ABU6W9N9</accession>
<proteinExistence type="predicted"/>
<name>A0ABU6W9N9_9FABA</name>
<evidence type="ECO:0000313" key="2">
    <source>
        <dbReference type="Proteomes" id="UP001341840"/>
    </source>
</evidence>